<evidence type="ECO:0000259" key="9">
    <source>
        <dbReference type="PROSITE" id="PS51379"/>
    </source>
</evidence>
<evidence type="ECO:0000256" key="3">
    <source>
        <dbReference type="ARBA" id="ARBA00022694"/>
    </source>
</evidence>
<keyword evidence="4" id="KW-0479">Metal-binding</keyword>
<gene>
    <name evidence="10" type="ORF">DesyoDRAFT_3403</name>
</gene>
<dbReference type="PROSITE" id="PS00198">
    <property type="entry name" value="4FE4S_FER_1"/>
    <property type="match status" value="1"/>
</dbReference>
<evidence type="ECO:0000256" key="2">
    <source>
        <dbReference type="ARBA" id="ARBA00022490"/>
    </source>
</evidence>
<evidence type="ECO:0000256" key="7">
    <source>
        <dbReference type="ARBA" id="ARBA00023004"/>
    </source>
</evidence>
<keyword evidence="1" id="KW-0004">4Fe-4S</keyword>
<dbReference type="PANTHER" id="PTHR30002:SF4">
    <property type="entry name" value="EPOXYQUEUOSINE REDUCTASE"/>
    <property type="match status" value="1"/>
</dbReference>
<evidence type="ECO:0000256" key="4">
    <source>
        <dbReference type="ARBA" id="ARBA00022723"/>
    </source>
</evidence>
<dbReference type="GO" id="GO:0046872">
    <property type="term" value="F:metal ion binding"/>
    <property type="evidence" value="ECO:0007669"/>
    <property type="project" value="UniProtKB-KW"/>
</dbReference>
<feature type="domain" description="4Fe-4S ferredoxin-type" evidence="9">
    <location>
        <begin position="201"/>
        <end position="229"/>
    </location>
</feature>
<dbReference type="Pfam" id="PF13484">
    <property type="entry name" value="Fer4_16"/>
    <property type="match status" value="1"/>
</dbReference>
<evidence type="ECO:0000256" key="8">
    <source>
        <dbReference type="ARBA" id="ARBA00023014"/>
    </source>
</evidence>
<keyword evidence="6" id="KW-0560">Oxidoreductase</keyword>
<keyword evidence="5" id="KW-0671">Queuosine biosynthesis</keyword>
<protein>
    <submittedName>
        <fullName evidence="10">Uncharacterized Fe-S protein</fullName>
    </submittedName>
</protein>
<dbReference type="SUPFAM" id="SSF46548">
    <property type="entry name" value="alpha-helical ferredoxin"/>
    <property type="match status" value="1"/>
</dbReference>
<keyword evidence="3" id="KW-0819">tRNA processing</keyword>
<dbReference type="InterPro" id="IPR013542">
    <property type="entry name" value="QueG_DUF1730"/>
</dbReference>
<dbReference type="PROSITE" id="PS51379">
    <property type="entry name" value="4FE4S_FER_2"/>
    <property type="match status" value="1"/>
</dbReference>
<dbReference type="AlphaFoldDB" id="H5XVX3"/>
<dbReference type="GO" id="GO:0051539">
    <property type="term" value="F:4 iron, 4 sulfur cluster binding"/>
    <property type="evidence" value="ECO:0007669"/>
    <property type="project" value="UniProtKB-KW"/>
</dbReference>
<sequence length="376" mass="42032">MLYYLGKNQTSVERRFSKSGNLKMDIVEQTQWKMNIKRWARELGFVSVGFTAAEPIDSLASLLQTRIDQGLMTPFESKVIEQRIDPQAVWQDCRTVAALAFPLPLTVPPQEGEGVMARSAVGEDYHRVIVRKINQLIDRMVNHGWPGFPRFQVDTGPLVERAFALRAGIGWIGRNQHLIIPGYGSFAALALLLLDQEIRQDDPLIPGQCGTCQKCVQACPARIIGQEPFAAKKCVSYLTQSKEVLTSEERHRLGLRIFGCDTCQEVCPHNQKRLEEEALAEDPGLCPPAASTAPAPFCRGVNLYEILNLSKGEFIKRYKATAAGWRGKGVLQRNAFLALRNAQDARSEQWLAEREKDKSVPPVILPYIQDGSGRCE</sequence>
<dbReference type="GO" id="GO:0008616">
    <property type="term" value="P:tRNA queuosine(34) biosynthetic process"/>
    <property type="evidence" value="ECO:0007669"/>
    <property type="project" value="UniProtKB-KW"/>
</dbReference>
<keyword evidence="8" id="KW-0411">Iron-sulfur</keyword>
<evidence type="ECO:0000256" key="5">
    <source>
        <dbReference type="ARBA" id="ARBA00022785"/>
    </source>
</evidence>
<accession>H5XVX3</accession>
<dbReference type="Proteomes" id="UP000005104">
    <property type="component" value="Chromosome"/>
</dbReference>
<dbReference type="InterPro" id="IPR017900">
    <property type="entry name" value="4Fe4S_Fe_S_CS"/>
</dbReference>
<evidence type="ECO:0000256" key="1">
    <source>
        <dbReference type="ARBA" id="ARBA00022485"/>
    </source>
</evidence>
<dbReference type="GO" id="GO:0052693">
    <property type="term" value="F:epoxyqueuosine reductase activity"/>
    <property type="evidence" value="ECO:0007669"/>
    <property type="project" value="TreeGrafter"/>
</dbReference>
<dbReference type="PANTHER" id="PTHR30002">
    <property type="entry name" value="EPOXYQUEUOSINE REDUCTASE"/>
    <property type="match status" value="1"/>
</dbReference>
<name>H5XVX3_9FIRM</name>
<keyword evidence="11" id="KW-1185">Reference proteome</keyword>
<evidence type="ECO:0000313" key="10">
    <source>
        <dbReference type="EMBL" id="EHQ90425.1"/>
    </source>
</evidence>
<evidence type="ECO:0000256" key="6">
    <source>
        <dbReference type="ARBA" id="ARBA00023002"/>
    </source>
</evidence>
<keyword evidence="7" id="KW-0408">Iron</keyword>
<dbReference type="STRING" id="768710.DesyoDRAFT_3403"/>
<dbReference type="InterPro" id="IPR017896">
    <property type="entry name" value="4Fe4S_Fe-S-bd"/>
</dbReference>
<proteinExistence type="predicted"/>
<dbReference type="HOGENOM" id="CLU_030790_2_1_9"/>
<dbReference type="Pfam" id="PF08331">
    <property type="entry name" value="QueG_DUF1730"/>
    <property type="match status" value="1"/>
</dbReference>
<dbReference type="Gene3D" id="3.30.70.20">
    <property type="match status" value="1"/>
</dbReference>
<dbReference type="eggNOG" id="COG1600">
    <property type="taxonomic scope" value="Bacteria"/>
</dbReference>
<keyword evidence="2" id="KW-0963">Cytoplasm</keyword>
<dbReference type="NCBIfam" id="TIGR00276">
    <property type="entry name" value="tRNA epoxyqueuosine(34) reductase QueG"/>
    <property type="match status" value="1"/>
</dbReference>
<organism evidence="10 11">
    <name type="scientific">Desulfosporosinus youngiae DSM 17734</name>
    <dbReference type="NCBI Taxonomy" id="768710"/>
    <lineage>
        <taxon>Bacteria</taxon>
        <taxon>Bacillati</taxon>
        <taxon>Bacillota</taxon>
        <taxon>Clostridia</taxon>
        <taxon>Eubacteriales</taxon>
        <taxon>Desulfitobacteriaceae</taxon>
        <taxon>Desulfosporosinus</taxon>
    </lineage>
</organism>
<reference evidence="10 11" key="1">
    <citation type="submission" date="2011-11" db="EMBL/GenBank/DDBJ databases">
        <title>The Noncontiguous Finished genome of Desulfosporosinus youngiae DSM 17734.</title>
        <authorList>
            <consortium name="US DOE Joint Genome Institute (JGI-PGF)"/>
            <person name="Lucas S."/>
            <person name="Han J."/>
            <person name="Lapidus A."/>
            <person name="Cheng J.-F."/>
            <person name="Goodwin L."/>
            <person name="Pitluck S."/>
            <person name="Peters L."/>
            <person name="Ovchinnikova G."/>
            <person name="Lu M."/>
            <person name="Land M.L."/>
            <person name="Hauser L."/>
            <person name="Pester M."/>
            <person name="Spring S."/>
            <person name="Ollivier B."/>
            <person name="Rattei T."/>
            <person name="Klenk H.-P."/>
            <person name="Wagner M."/>
            <person name="Loy A."/>
            <person name="Woyke T.J."/>
        </authorList>
    </citation>
    <scope>NUCLEOTIDE SEQUENCE [LARGE SCALE GENOMIC DNA]</scope>
    <source>
        <strain evidence="10 11">DSM 17734</strain>
    </source>
</reference>
<evidence type="ECO:0000313" key="11">
    <source>
        <dbReference type="Proteomes" id="UP000005104"/>
    </source>
</evidence>
<dbReference type="InterPro" id="IPR004453">
    <property type="entry name" value="QueG"/>
</dbReference>
<dbReference type="EMBL" id="CM001441">
    <property type="protein sequence ID" value="EHQ90425.1"/>
    <property type="molecule type" value="Genomic_DNA"/>
</dbReference>